<gene>
    <name evidence="3" type="ORF">M501DRAFT_18614</name>
</gene>
<evidence type="ECO:0000313" key="4">
    <source>
        <dbReference type="Proteomes" id="UP000799429"/>
    </source>
</evidence>
<reference evidence="3" key="1">
    <citation type="journal article" date="2020" name="Stud. Mycol.">
        <title>101 Dothideomycetes genomes: a test case for predicting lifestyles and emergence of pathogens.</title>
        <authorList>
            <person name="Haridas S."/>
            <person name="Albert R."/>
            <person name="Binder M."/>
            <person name="Bloem J."/>
            <person name="Labutti K."/>
            <person name="Salamov A."/>
            <person name="Andreopoulos B."/>
            <person name="Baker S."/>
            <person name="Barry K."/>
            <person name="Bills G."/>
            <person name="Bluhm B."/>
            <person name="Cannon C."/>
            <person name="Castanera R."/>
            <person name="Culley D."/>
            <person name="Daum C."/>
            <person name="Ezra D."/>
            <person name="Gonzalez J."/>
            <person name="Henrissat B."/>
            <person name="Kuo A."/>
            <person name="Liang C."/>
            <person name="Lipzen A."/>
            <person name="Lutzoni F."/>
            <person name="Magnuson J."/>
            <person name="Mondo S."/>
            <person name="Nolan M."/>
            <person name="Ohm R."/>
            <person name="Pangilinan J."/>
            <person name="Park H.-J."/>
            <person name="Ramirez L."/>
            <person name="Alfaro M."/>
            <person name="Sun H."/>
            <person name="Tritt A."/>
            <person name="Yoshinaga Y."/>
            <person name="Zwiers L.-H."/>
            <person name="Turgeon B."/>
            <person name="Goodwin S."/>
            <person name="Spatafora J."/>
            <person name="Crous P."/>
            <person name="Grigoriev I."/>
        </authorList>
    </citation>
    <scope>NUCLEOTIDE SEQUENCE</scope>
    <source>
        <strain evidence="3">CBS 101060</strain>
    </source>
</reference>
<dbReference type="PANTHER" id="PTHR28041:SF1">
    <property type="entry name" value="LARGE RIBOSOMAL SUBUNIT PROTEIN ML59"/>
    <property type="match status" value="1"/>
</dbReference>
<feature type="domain" description="Large ribosomal subunit protein mL59" evidence="2">
    <location>
        <begin position="18"/>
        <end position="188"/>
    </location>
</feature>
<keyword evidence="4" id="KW-1185">Reference proteome</keyword>
<feature type="compositionally biased region" description="Low complexity" evidence="1">
    <location>
        <begin position="43"/>
        <end position="81"/>
    </location>
</feature>
<evidence type="ECO:0000313" key="3">
    <source>
        <dbReference type="EMBL" id="KAF2842732.1"/>
    </source>
</evidence>
<evidence type="ECO:0000259" key="2">
    <source>
        <dbReference type="Pfam" id="PF18126"/>
    </source>
</evidence>
<evidence type="ECO:0000256" key="1">
    <source>
        <dbReference type="SAM" id="MobiDB-lite"/>
    </source>
</evidence>
<accession>A0A9P4SHR7</accession>
<proteinExistence type="predicted"/>
<dbReference type="EMBL" id="MU006089">
    <property type="protein sequence ID" value="KAF2842732.1"/>
    <property type="molecule type" value="Genomic_DNA"/>
</dbReference>
<organism evidence="3 4">
    <name type="scientific">Patellaria atrata CBS 101060</name>
    <dbReference type="NCBI Taxonomy" id="1346257"/>
    <lineage>
        <taxon>Eukaryota</taxon>
        <taxon>Fungi</taxon>
        <taxon>Dikarya</taxon>
        <taxon>Ascomycota</taxon>
        <taxon>Pezizomycotina</taxon>
        <taxon>Dothideomycetes</taxon>
        <taxon>Dothideomycetes incertae sedis</taxon>
        <taxon>Patellariales</taxon>
        <taxon>Patellariaceae</taxon>
        <taxon>Patellaria</taxon>
    </lineage>
</organism>
<sequence>MAHLDPSHIRLAQRLPLKLQNFFRKYPPPLLFPQKFNPALAEVSPSTTSTTSTVSTTAPTDPNASTTEHPSPSPSSTTPLPAEIHHNPFSPFLNLRTGRWRGPLYSLRRQADLCKLALKHNVLDLLPPSKKNPLTKAQKREERGLRVRGTGVGQVVKGKKWERTMEGRLEKRREAMMGMGEMVRLWKEKGHGRGWKKWPK</sequence>
<dbReference type="GO" id="GO:0003735">
    <property type="term" value="F:structural constituent of ribosome"/>
    <property type="evidence" value="ECO:0007669"/>
    <property type="project" value="InterPro"/>
</dbReference>
<dbReference type="Proteomes" id="UP000799429">
    <property type="component" value="Unassembled WGS sequence"/>
</dbReference>
<name>A0A9P4SHR7_9PEZI</name>
<dbReference type="GO" id="GO:0005762">
    <property type="term" value="C:mitochondrial large ribosomal subunit"/>
    <property type="evidence" value="ECO:0007669"/>
    <property type="project" value="InterPro"/>
</dbReference>
<dbReference type="OrthoDB" id="18529at2759"/>
<protein>
    <recommendedName>
        <fullName evidence="2">Large ribosomal subunit protein mL59 domain-containing protein</fullName>
    </recommendedName>
</protein>
<dbReference type="InterPro" id="IPR040922">
    <property type="entry name" value="Ribosomal_mL59_dom"/>
</dbReference>
<comment type="caution">
    <text evidence="3">The sequence shown here is derived from an EMBL/GenBank/DDBJ whole genome shotgun (WGS) entry which is preliminary data.</text>
</comment>
<dbReference type="InterPro" id="IPR037507">
    <property type="entry name" value="Ribosomal_mL59"/>
</dbReference>
<feature type="region of interest" description="Disordered" evidence="1">
    <location>
        <begin position="43"/>
        <end position="85"/>
    </location>
</feature>
<dbReference type="PANTHER" id="PTHR28041">
    <property type="entry name" value="54S RIBOSOMAL PROTEIN L25, MITOCHONDRIAL"/>
    <property type="match status" value="1"/>
</dbReference>
<dbReference type="AlphaFoldDB" id="A0A9P4SHR7"/>
<dbReference type="Pfam" id="PF18126">
    <property type="entry name" value="Mitoc_mL59"/>
    <property type="match status" value="1"/>
</dbReference>